<dbReference type="EMBL" id="JALNTZ010000002">
    <property type="protein sequence ID" value="KAJ3661640.1"/>
    <property type="molecule type" value="Genomic_DNA"/>
</dbReference>
<dbReference type="PANTHER" id="PTHR11008">
    <property type="entry name" value="PROTEIN TAKEOUT-LIKE PROTEIN"/>
    <property type="match status" value="1"/>
</dbReference>
<feature type="chain" id="PRO_5041448905" description="Protein takeout" evidence="1">
    <location>
        <begin position="21"/>
        <end position="249"/>
    </location>
</feature>
<protein>
    <recommendedName>
        <fullName evidence="4">Protein takeout</fullName>
    </recommendedName>
</protein>
<reference evidence="2" key="1">
    <citation type="journal article" date="2023" name="G3 (Bethesda)">
        <title>Whole genome assemblies of Zophobas morio and Tenebrio molitor.</title>
        <authorList>
            <person name="Kaur S."/>
            <person name="Stinson S.A."/>
            <person name="diCenzo G.C."/>
        </authorList>
    </citation>
    <scope>NUCLEOTIDE SEQUENCE</scope>
    <source>
        <strain evidence="2">QUZm001</strain>
    </source>
</reference>
<keyword evidence="3" id="KW-1185">Reference proteome</keyword>
<evidence type="ECO:0000313" key="3">
    <source>
        <dbReference type="Proteomes" id="UP001168821"/>
    </source>
</evidence>
<dbReference type="PANTHER" id="PTHR11008:SF32">
    <property type="entry name" value="CIRCADIAN CLOCK-CONTROLLED PROTEIN DAYWAKE-RELATED"/>
    <property type="match status" value="1"/>
</dbReference>
<name>A0AA38ML19_9CUCU</name>
<keyword evidence="1" id="KW-0732">Signal</keyword>
<dbReference type="InterPro" id="IPR010562">
    <property type="entry name" value="Haemolymph_juvenile_hormone-bd"/>
</dbReference>
<dbReference type="Gene3D" id="3.15.10.30">
    <property type="entry name" value="Haemolymph juvenile hormone binding protein"/>
    <property type="match status" value="1"/>
</dbReference>
<dbReference type="SMART" id="SM00700">
    <property type="entry name" value="JHBP"/>
    <property type="match status" value="1"/>
</dbReference>
<organism evidence="2 3">
    <name type="scientific">Zophobas morio</name>
    <dbReference type="NCBI Taxonomy" id="2755281"/>
    <lineage>
        <taxon>Eukaryota</taxon>
        <taxon>Metazoa</taxon>
        <taxon>Ecdysozoa</taxon>
        <taxon>Arthropoda</taxon>
        <taxon>Hexapoda</taxon>
        <taxon>Insecta</taxon>
        <taxon>Pterygota</taxon>
        <taxon>Neoptera</taxon>
        <taxon>Endopterygota</taxon>
        <taxon>Coleoptera</taxon>
        <taxon>Polyphaga</taxon>
        <taxon>Cucujiformia</taxon>
        <taxon>Tenebrionidae</taxon>
        <taxon>Zophobas</taxon>
    </lineage>
</organism>
<evidence type="ECO:0000256" key="1">
    <source>
        <dbReference type="SAM" id="SignalP"/>
    </source>
</evidence>
<dbReference type="InterPro" id="IPR038606">
    <property type="entry name" value="To_sf"/>
</dbReference>
<sequence>MKQTTTIILVVLSTLHQYQSAKLPTNFKKCDKGKPDFDKCLSSAIQDAIKHLNKPLAEYGLVSLDPYVTPNERKIVFGDEITGLRQKFSKFKMSGFTDIENTDARMDFPHKILYLDLVVPKLVCSFEYEAHGRMVLVPVDVVTPAAATLNSTSFKMTFPLQEFKQGNDIHYKVTGSKMIFIPTSVHYDFKKIVGNEDVDKGLNALMDKNWLNIAMFWQRLFPGMLVRGFEKLFNNLLEKVPVVDLFDGL</sequence>
<comment type="caution">
    <text evidence="2">The sequence shown here is derived from an EMBL/GenBank/DDBJ whole genome shotgun (WGS) entry which is preliminary data.</text>
</comment>
<proteinExistence type="predicted"/>
<dbReference type="Proteomes" id="UP001168821">
    <property type="component" value="Unassembled WGS sequence"/>
</dbReference>
<feature type="signal peptide" evidence="1">
    <location>
        <begin position="1"/>
        <end position="20"/>
    </location>
</feature>
<dbReference type="GO" id="GO:0005615">
    <property type="term" value="C:extracellular space"/>
    <property type="evidence" value="ECO:0007669"/>
    <property type="project" value="TreeGrafter"/>
</dbReference>
<evidence type="ECO:0000313" key="2">
    <source>
        <dbReference type="EMBL" id="KAJ3661640.1"/>
    </source>
</evidence>
<accession>A0AA38ML19</accession>
<gene>
    <name evidence="2" type="ORF">Zmor_006028</name>
</gene>
<evidence type="ECO:0008006" key="4">
    <source>
        <dbReference type="Google" id="ProtNLM"/>
    </source>
</evidence>
<dbReference type="AlphaFoldDB" id="A0AA38ML19"/>
<dbReference type="Pfam" id="PF06585">
    <property type="entry name" value="JHBP"/>
    <property type="match status" value="1"/>
</dbReference>